<feature type="repeat" description="HEAT" evidence="2">
    <location>
        <begin position="661"/>
        <end position="699"/>
    </location>
</feature>
<dbReference type="FunFam" id="1.25.10.10:FF:000953">
    <property type="entry name" value="Protein phosphatase 2A regulatory subunit A, putative"/>
    <property type="match status" value="1"/>
</dbReference>
<feature type="compositionally biased region" description="Low complexity" evidence="3">
    <location>
        <begin position="592"/>
        <end position="604"/>
    </location>
</feature>
<dbReference type="Gene3D" id="1.25.10.10">
    <property type="entry name" value="Leucine-rich Repeat Variant"/>
    <property type="match status" value="3"/>
</dbReference>
<dbReference type="OrthoDB" id="340346at2759"/>
<gene>
    <name evidence="4" type="ORF">DGAL_LOCUS2980</name>
</gene>
<dbReference type="InterPro" id="IPR021133">
    <property type="entry name" value="HEAT_type_2"/>
</dbReference>
<feature type="repeat" description="HEAT" evidence="2">
    <location>
        <begin position="779"/>
        <end position="817"/>
    </location>
</feature>
<dbReference type="PANTHER" id="PTHR10648">
    <property type="entry name" value="SERINE/THREONINE-PROTEIN PHOSPHATASE PP2A 65 KDA REGULATORY SUBUNIT"/>
    <property type="match status" value="1"/>
</dbReference>
<feature type="compositionally biased region" description="Polar residues" evidence="3">
    <location>
        <begin position="493"/>
        <end position="504"/>
    </location>
</feature>
<dbReference type="AlphaFoldDB" id="A0A8J2RQ48"/>
<evidence type="ECO:0000256" key="2">
    <source>
        <dbReference type="PROSITE-ProRule" id="PRU00103"/>
    </source>
</evidence>
<dbReference type="InterPro" id="IPR016024">
    <property type="entry name" value="ARM-type_fold"/>
</dbReference>
<dbReference type="EMBL" id="CAKKLH010000043">
    <property type="protein sequence ID" value="CAH0100693.1"/>
    <property type="molecule type" value="Genomic_DNA"/>
</dbReference>
<feature type="region of interest" description="Disordered" evidence="3">
    <location>
        <begin position="1"/>
        <end position="46"/>
    </location>
</feature>
<keyword evidence="1" id="KW-0677">Repeat</keyword>
<keyword evidence="5" id="KW-1185">Reference proteome</keyword>
<name>A0A8J2RQ48_9CRUS</name>
<feature type="region of interest" description="Disordered" evidence="3">
    <location>
        <begin position="473"/>
        <end position="511"/>
    </location>
</feature>
<dbReference type="InterPro" id="IPR000357">
    <property type="entry name" value="HEAT"/>
</dbReference>
<feature type="repeat" description="HEAT" evidence="2">
    <location>
        <begin position="294"/>
        <end position="332"/>
    </location>
</feature>
<feature type="region of interest" description="Disordered" evidence="3">
    <location>
        <begin position="573"/>
        <end position="604"/>
    </location>
</feature>
<evidence type="ECO:0000313" key="5">
    <source>
        <dbReference type="Proteomes" id="UP000789390"/>
    </source>
</evidence>
<dbReference type="SUPFAM" id="SSF48371">
    <property type="entry name" value="ARM repeat"/>
    <property type="match status" value="1"/>
</dbReference>
<dbReference type="PANTHER" id="PTHR10648:SF1">
    <property type="entry name" value="SERINE_THREONINE-PROTEIN PHOSPHATASE 4 REGULATORY SUBUNIT 1"/>
    <property type="match status" value="1"/>
</dbReference>
<reference evidence="4" key="1">
    <citation type="submission" date="2021-11" db="EMBL/GenBank/DDBJ databases">
        <authorList>
            <person name="Schell T."/>
        </authorList>
    </citation>
    <scope>NUCLEOTIDE SEQUENCE</scope>
    <source>
        <strain evidence="4">M5</strain>
    </source>
</reference>
<sequence>MADDPPSSSPPEETEEEDEDSKSSQQDDEGDSSEEERSSSGRESVSITEMEACLENGNAFNRELVARVILETLRSIPVPDVHHDLRRVLAIISRLGEDSEPSVRAELMEQVPHVAMYCHEEKDEHQWMHLVPSFLLPLVVRYLTDVNNQVRKTAQAALLVLLEQELVAHNDVEDQVCPLLLMLTNSDAHDDFRTEAAALMCRMAPLLGGDLSRRVFLERFAALSADGLFHVRKICAANFGEFCAVVGQEVTESILLDKFYALCQDELWGVRKACAEVFMSLSRVVSASKRRNDLGSLFVNLLQDESRWVRMAAFQALGPFISTFSRIETEREASLSSSLSSTGAAESAEAEPVESESDFNSFYFWRDPLPQLNLMPPTNEMIVAVDQQQQPLVSPSEGNEVQESVSDSVEKALEDLMARVELGGDGSDTTTTIEAAAVAQPASGGGAELVPEPVHAFDLRRVACQELLGAPVASSSLDNSSTPLNGGDDKTNTNDLSVDSKSADSSVQPTLLSSSVTTSLATVMSSSSSLFQPNLLLPPAYVKSNATTTTNSNNDLTTTTVYSNSFCPYYSPRRRSDGGSMSGGGIIETGRSRPYSPYGSSSKRSSISISQSVVPQNLMDYYLQMTDPYYVETVDAEITRHCAYSLPAVVCTLGKEHWPLLRDLYTTLASDMQWKVRRTLASSIHEIGAILGQDVVTQDLLPVFDGFIKDLDEVRVGVLKHLSDFLRLLAEKERRSYLPRLAEFLKLDNEQNWRFRQELALQLQSVVGLFSPADSAQSILPLALTLASDRVAAVRLPAFTLVSQIMKQVSENSWAEDAESMLTPLLADLTTRFCSGNRWMLRQSYVNICNQLVTDRALPLEEFGKLLLAPLLALKQDRVPNVRLVLARVINFQLKYHEFFAGSDSPYRESLDETLNQLSADEDRDVSYYATVKRNQTQITLDPLLPMEENIA</sequence>
<dbReference type="InterPro" id="IPR011989">
    <property type="entry name" value="ARM-like"/>
</dbReference>
<organism evidence="4 5">
    <name type="scientific">Daphnia galeata</name>
    <dbReference type="NCBI Taxonomy" id="27404"/>
    <lineage>
        <taxon>Eukaryota</taxon>
        <taxon>Metazoa</taxon>
        <taxon>Ecdysozoa</taxon>
        <taxon>Arthropoda</taxon>
        <taxon>Crustacea</taxon>
        <taxon>Branchiopoda</taxon>
        <taxon>Diplostraca</taxon>
        <taxon>Cladocera</taxon>
        <taxon>Anomopoda</taxon>
        <taxon>Daphniidae</taxon>
        <taxon>Daphnia</taxon>
    </lineage>
</organism>
<dbReference type="GO" id="GO:0019888">
    <property type="term" value="F:protein phosphatase regulator activity"/>
    <property type="evidence" value="ECO:0007669"/>
    <property type="project" value="TreeGrafter"/>
</dbReference>
<feature type="compositionally biased region" description="Polar residues" evidence="3">
    <location>
        <begin position="473"/>
        <end position="484"/>
    </location>
</feature>
<evidence type="ECO:0000256" key="3">
    <source>
        <dbReference type="SAM" id="MobiDB-lite"/>
    </source>
</evidence>
<proteinExistence type="predicted"/>
<comment type="caution">
    <text evidence="4">The sequence shown here is derived from an EMBL/GenBank/DDBJ whole genome shotgun (WGS) entry which is preliminary data.</text>
</comment>
<protein>
    <recommendedName>
        <fullName evidence="6">Serine/threonine-protein phosphatase 4 regulatory subunit 1</fullName>
    </recommendedName>
</protein>
<evidence type="ECO:0008006" key="6">
    <source>
        <dbReference type="Google" id="ProtNLM"/>
    </source>
</evidence>
<evidence type="ECO:0000313" key="4">
    <source>
        <dbReference type="EMBL" id="CAH0100693.1"/>
    </source>
</evidence>
<dbReference type="GO" id="GO:0005737">
    <property type="term" value="C:cytoplasm"/>
    <property type="evidence" value="ECO:0007669"/>
    <property type="project" value="TreeGrafter"/>
</dbReference>
<accession>A0A8J2RQ48</accession>
<feature type="compositionally biased region" description="Acidic residues" evidence="3">
    <location>
        <begin position="12"/>
        <end position="34"/>
    </location>
</feature>
<dbReference type="InterPro" id="IPR051023">
    <property type="entry name" value="PP2A_Regulatory_Subunit_A"/>
</dbReference>
<dbReference type="Pfam" id="PF02985">
    <property type="entry name" value="HEAT"/>
    <property type="match status" value="1"/>
</dbReference>
<evidence type="ECO:0000256" key="1">
    <source>
        <dbReference type="ARBA" id="ARBA00022737"/>
    </source>
</evidence>
<dbReference type="Proteomes" id="UP000789390">
    <property type="component" value="Unassembled WGS sequence"/>
</dbReference>
<dbReference type="PROSITE" id="PS50077">
    <property type="entry name" value="HEAT_REPEAT"/>
    <property type="match status" value="3"/>
</dbReference>